<protein>
    <submittedName>
        <fullName evidence="1">Uncharacterized protein</fullName>
    </submittedName>
</protein>
<dbReference type="Proteomes" id="UP000298663">
    <property type="component" value="Unassembled WGS sequence"/>
</dbReference>
<organism evidence="1 2">
    <name type="scientific">Steinernema carpocapsae</name>
    <name type="common">Entomopathogenic nematode</name>
    <dbReference type="NCBI Taxonomy" id="34508"/>
    <lineage>
        <taxon>Eukaryota</taxon>
        <taxon>Metazoa</taxon>
        <taxon>Ecdysozoa</taxon>
        <taxon>Nematoda</taxon>
        <taxon>Chromadorea</taxon>
        <taxon>Rhabditida</taxon>
        <taxon>Tylenchina</taxon>
        <taxon>Panagrolaimomorpha</taxon>
        <taxon>Strongyloidoidea</taxon>
        <taxon>Steinernematidae</taxon>
        <taxon>Steinernema</taxon>
    </lineage>
</organism>
<reference evidence="1 2" key="1">
    <citation type="journal article" date="2015" name="Genome Biol.">
        <title>Comparative genomics of Steinernema reveals deeply conserved gene regulatory networks.</title>
        <authorList>
            <person name="Dillman A.R."/>
            <person name="Macchietto M."/>
            <person name="Porter C.F."/>
            <person name="Rogers A."/>
            <person name="Williams B."/>
            <person name="Antoshechkin I."/>
            <person name="Lee M.M."/>
            <person name="Goodwin Z."/>
            <person name="Lu X."/>
            <person name="Lewis E.E."/>
            <person name="Goodrich-Blair H."/>
            <person name="Stock S.P."/>
            <person name="Adams B.J."/>
            <person name="Sternberg P.W."/>
            <person name="Mortazavi A."/>
        </authorList>
    </citation>
    <scope>NUCLEOTIDE SEQUENCE [LARGE SCALE GENOMIC DNA]</scope>
    <source>
        <strain evidence="1 2">ALL</strain>
    </source>
</reference>
<evidence type="ECO:0000313" key="2">
    <source>
        <dbReference type="Proteomes" id="UP000298663"/>
    </source>
</evidence>
<dbReference type="EMBL" id="AZBU02000008">
    <property type="protein sequence ID" value="TKR67299.1"/>
    <property type="molecule type" value="Genomic_DNA"/>
</dbReference>
<dbReference type="AlphaFoldDB" id="A0A4U5MDR8"/>
<sequence length="122" mass="13723">MEPPPKLAFRQPTRGKFASSSFFAARSCLRKTEPRGAMIVHHSILVNSLIARNGDDHFQKIELETDPNEYSGFLMTVSNKLDLHRESCSTWESLLILNTNQQNISLACTNYLISFSDAMVSS</sequence>
<proteinExistence type="predicted"/>
<accession>A0A4U5MDR8</accession>
<name>A0A4U5MDR8_STECR</name>
<reference evidence="1 2" key="2">
    <citation type="journal article" date="2019" name="G3 (Bethesda)">
        <title>Hybrid Assembly of the Genome of the Entomopathogenic Nematode Steinernema carpocapsae Identifies the X-Chromosome.</title>
        <authorList>
            <person name="Serra L."/>
            <person name="Macchietto M."/>
            <person name="Macias-Munoz A."/>
            <person name="McGill C.J."/>
            <person name="Rodriguez I.M."/>
            <person name="Rodriguez B."/>
            <person name="Murad R."/>
            <person name="Mortazavi A."/>
        </authorList>
    </citation>
    <scope>NUCLEOTIDE SEQUENCE [LARGE SCALE GENOMIC DNA]</scope>
    <source>
        <strain evidence="1 2">ALL</strain>
    </source>
</reference>
<keyword evidence="2" id="KW-1185">Reference proteome</keyword>
<evidence type="ECO:0000313" key="1">
    <source>
        <dbReference type="EMBL" id="TKR67299.1"/>
    </source>
</evidence>
<gene>
    <name evidence="1" type="ORF">L596_023475</name>
</gene>
<dbReference type="OrthoDB" id="9988974at2759"/>
<comment type="caution">
    <text evidence="1">The sequence shown here is derived from an EMBL/GenBank/DDBJ whole genome shotgun (WGS) entry which is preliminary data.</text>
</comment>